<dbReference type="KEGG" id="vg:5469812"/>
<proteinExistence type="predicted"/>
<protein>
    <submittedName>
        <fullName evidence="1">Uncharacterized protein n498L</fullName>
    </submittedName>
</protein>
<organismHost>
    <name type="scientific">Paramecium bursaria</name>
    <dbReference type="NCBI Taxonomy" id="74790"/>
</organismHost>
<dbReference type="Proteomes" id="UP000204095">
    <property type="component" value="Segment"/>
</dbReference>
<dbReference type="GeneID" id="5469812"/>
<dbReference type="EMBL" id="DQ890022">
    <property type="protein sequence ID" value="ABT15783.1"/>
    <property type="molecule type" value="Genomic_DNA"/>
</dbReference>
<evidence type="ECO:0000313" key="1">
    <source>
        <dbReference type="EMBL" id="ABT15783.1"/>
    </source>
</evidence>
<sequence>MCIVQHSVKSYQIMVMIPQSRQLLPVAKLLNPRRRSQRKLHVISRRLDRYQALPLLMVLQEEKRNSNKYQ</sequence>
<organism evidence="1 2">
    <name type="scientific">Paramecium bursaria Chlorella virus FR483</name>
    <name type="common">PBCV-FR483</name>
    <dbReference type="NCBI Taxonomy" id="399781"/>
    <lineage>
        <taxon>Viruses</taxon>
        <taxon>Varidnaviria</taxon>
        <taxon>Bamfordvirae</taxon>
        <taxon>Nucleocytoviricota</taxon>
        <taxon>Megaviricetes</taxon>
        <taxon>Algavirales</taxon>
        <taxon>Phycodnaviridae</taxon>
        <taxon>Chlorovirus</taxon>
        <taxon>Chlorovirus conductrix</taxon>
        <taxon>Paramecium bursaria Chlorella virus A1</taxon>
    </lineage>
</organism>
<dbReference type="RefSeq" id="YP_001426130.1">
    <property type="nucleotide sequence ID" value="NC_008603.1"/>
</dbReference>
<name>A7J7K2_PBCVF</name>
<evidence type="ECO:0000313" key="2">
    <source>
        <dbReference type="Proteomes" id="UP000204095"/>
    </source>
</evidence>
<reference evidence="1 2" key="1">
    <citation type="journal article" date="2007" name="Virology">
        <title>Sequence and annotation of the 314-kb MT325 and the 321-kb FR483 viruses that infect Chlorella Pbi.</title>
        <authorList>
            <person name="Fitzgerald L.A."/>
            <person name="Graves M.V."/>
            <person name="Li X."/>
            <person name="Feldblyum T."/>
            <person name="Hartigan J."/>
            <person name="Van Etten J.L."/>
        </authorList>
    </citation>
    <scope>NUCLEOTIDE SEQUENCE [LARGE SCALE GENOMIC DNA]</scope>
    <source>
        <strain evidence="1 2">FR483</strain>
    </source>
</reference>
<accession>A7J7K2</accession>
<gene>
    <name evidence="1" type="primary">n498L</name>
    <name evidence="1" type="ORF">FR483_n498L</name>
</gene>